<organism evidence="5 6">
    <name type="scientific">Nocardioides pocheonensis</name>
    <dbReference type="NCBI Taxonomy" id="661485"/>
    <lineage>
        <taxon>Bacteria</taxon>
        <taxon>Bacillati</taxon>
        <taxon>Actinomycetota</taxon>
        <taxon>Actinomycetes</taxon>
        <taxon>Propionibacteriales</taxon>
        <taxon>Nocardioidaceae</taxon>
        <taxon>Nocardioides</taxon>
    </lineage>
</organism>
<evidence type="ECO:0000259" key="4">
    <source>
        <dbReference type="Pfam" id="PF13191"/>
    </source>
</evidence>
<dbReference type="SUPFAM" id="SSF48452">
    <property type="entry name" value="TPR-like"/>
    <property type="match status" value="1"/>
</dbReference>
<dbReference type="AlphaFoldDB" id="A0A3N0GP04"/>
<dbReference type="Gene3D" id="1.25.40.10">
    <property type="entry name" value="Tetratricopeptide repeat domain"/>
    <property type="match status" value="1"/>
</dbReference>
<protein>
    <recommendedName>
        <fullName evidence="4">Orc1-like AAA ATPase domain-containing protein</fullName>
    </recommendedName>
</protein>
<evidence type="ECO:0000256" key="2">
    <source>
        <dbReference type="ARBA" id="ARBA00022840"/>
    </source>
</evidence>
<evidence type="ECO:0000313" key="5">
    <source>
        <dbReference type="EMBL" id="RNM14203.1"/>
    </source>
</evidence>
<dbReference type="Gene3D" id="3.40.50.300">
    <property type="entry name" value="P-loop containing nucleotide triphosphate hydrolases"/>
    <property type="match status" value="1"/>
</dbReference>
<dbReference type="EMBL" id="RJSF01000040">
    <property type="protein sequence ID" value="RNM14203.1"/>
    <property type="molecule type" value="Genomic_DNA"/>
</dbReference>
<evidence type="ECO:0000313" key="6">
    <source>
        <dbReference type="Proteomes" id="UP000279994"/>
    </source>
</evidence>
<feature type="compositionally biased region" description="Low complexity" evidence="3">
    <location>
        <begin position="1"/>
        <end position="12"/>
    </location>
</feature>
<evidence type="ECO:0000256" key="1">
    <source>
        <dbReference type="ARBA" id="ARBA00022741"/>
    </source>
</evidence>
<feature type="domain" description="Orc1-like AAA ATPase" evidence="4">
    <location>
        <begin position="41"/>
        <end position="181"/>
    </location>
</feature>
<evidence type="ECO:0000256" key="3">
    <source>
        <dbReference type="SAM" id="MobiDB-lite"/>
    </source>
</evidence>
<dbReference type="GO" id="GO:0005737">
    <property type="term" value="C:cytoplasm"/>
    <property type="evidence" value="ECO:0007669"/>
    <property type="project" value="TreeGrafter"/>
</dbReference>
<feature type="non-terminal residue" evidence="5">
    <location>
        <position position="1"/>
    </location>
</feature>
<dbReference type="InterPro" id="IPR011990">
    <property type="entry name" value="TPR-like_helical_dom_sf"/>
</dbReference>
<dbReference type="GO" id="GO:0004016">
    <property type="term" value="F:adenylate cyclase activity"/>
    <property type="evidence" value="ECO:0007669"/>
    <property type="project" value="TreeGrafter"/>
</dbReference>
<feature type="compositionally biased region" description="Basic and acidic residues" evidence="3">
    <location>
        <begin position="13"/>
        <end position="22"/>
    </location>
</feature>
<dbReference type="GO" id="GO:0005524">
    <property type="term" value="F:ATP binding"/>
    <property type="evidence" value="ECO:0007669"/>
    <property type="project" value="UniProtKB-KW"/>
</dbReference>
<dbReference type="InterPro" id="IPR027417">
    <property type="entry name" value="P-loop_NTPase"/>
</dbReference>
<gene>
    <name evidence="5" type="ORF">EFL26_14880</name>
</gene>
<dbReference type="Pfam" id="PF13191">
    <property type="entry name" value="AAA_16"/>
    <property type="match status" value="1"/>
</dbReference>
<feature type="region of interest" description="Disordered" evidence="3">
    <location>
        <begin position="1"/>
        <end position="37"/>
    </location>
</feature>
<dbReference type="PANTHER" id="PTHR16305">
    <property type="entry name" value="TESTICULAR SOLUBLE ADENYLYL CYCLASE"/>
    <property type="match status" value="1"/>
</dbReference>
<reference evidence="5 6" key="1">
    <citation type="submission" date="2018-11" db="EMBL/GenBank/DDBJ databases">
        <authorList>
            <person name="Li F."/>
        </authorList>
    </citation>
    <scope>NUCLEOTIDE SEQUENCE [LARGE SCALE GENOMIC DNA]</scope>
    <source>
        <strain evidence="5 6">Gsoil 818</strain>
    </source>
</reference>
<keyword evidence="6" id="KW-1185">Reference proteome</keyword>
<keyword evidence="1" id="KW-0547">Nucleotide-binding</keyword>
<dbReference type="PANTHER" id="PTHR16305:SF35">
    <property type="entry name" value="TRANSCRIPTIONAL ACTIVATOR DOMAIN"/>
    <property type="match status" value="1"/>
</dbReference>
<dbReference type="InterPro" id="IPR041664">
    <property type="entry name" value="AAA_16"/>
</dbReference>
<dbReference type="Proteomes" id="UP000279994">
    <property type="component" value="Unassembled WGS sequence"/>
</dbReference>
<sequence>GSRQPGRGSPSRRGSEPTRDGGEIVPAADRTSSADSRPTALLEREPFLDALERYAADAASGTGRLVVITGEAGIGKTSLVESFREAHPDMHWLWGACDGGFTPRALGPLHDIASSEGGRLRDLFASGADRNDLFAAFLEILADGRRPTGVVIEDLHWADEATLDWLVYIARRVGRAHALVITTYRDAEPGSDGELARVIGKVLGHGSTRRMALPPLGLDAVRSLSGERDATEVLSLTGGNPFLVTELLANTSDVVPPSVADVVRSRVLDHSTPARRMLAAAAILGRPASASLVAAVAGVAPAVLDKCTASGTLVAAADGSYTFRHELTRRAVEHGVPLVEARELHRIALLALERDGADPAELAHHAVACDDADAVLRHARRAGRAAAEAGSHREAIVQFRRALKYADRLDPLDHAEFLEALAESLSARDQWAEAAEPWHEAVTLRRTFDDPEALSHCLRRYEMCLGRLCRSEERRAVEEEVYELMREADDSVERAWAFYVRSWADYVSAEDRRAASDECTRISKDLGDDALVGRALIGKASLDFASGVVPFDDLEAAIELGLRSKDHSLTACSYANLYACTIDTLRLDEFGDRYDEALAHALDHEEQTWSVYLRGSKVAELLRRGQNTQAIELALQTMNETISPLNRMVLGIGLARAGFRLGRTAAREWLEATWQLGEDKDETYWLVQVATAAVEGAWLTGDSTLVTPEVHEVYRRGLTDNPWLHGELSAWLARLGHRVDPDRTVPAPYSLELAGRYAEAAAAWREIG</sequence>
<proteinExistence type="predicted"/>
<dbReference type="SUPFAM" id="SSF52540">
    <property type="entry name" value="P-loop containing nucleoside triphosphate hydrolases"/>
    <property type="match status" value="1"/>
</dbReference>
<name>A0A3N0GP04_9ACTN</name>
<comment type="caution">
    <text evidence="5">The sequence shown here is derived from an EMBL/GenBank/DDBJ whole genome shotgun (WGS) entry which is preliminary data.</text>
</comment>
<keyword evidence="2" id="KW-0067">ATP-binding</keyword>
<accession>A0A3N0GP04</accession>
<feature type="non-terminal residue" evidence="5">
    <location>
        <position position="768"/>
    </location>
</feature>